<feature type="transmembrane region" description="Helical" evidence="1">
    <location>
        <begin position="120"/>
        <end position="144"/>
    </location>
</feature>
<dbReference type="EMBL" id="JBEWLZ010000013">
    <property type="protein sequence ID" value="MET1491576.1"/>
    <property type="molecule type" value="Genomic_DNA"/>
</dbReference>
<sequence length="174" mass="19676">MGDRFEFRRNIGVVVKGKATLHCVASELPAPPVYIDEAEFYKATGMWASAPARVALIRLMKEDVTARSLSKIWKDEMEFVEDHFTLRLDHWVPKVTGLILMSLGVCLLAIFIVMHTSLPAAYLLTLVSVLLAVAFFILLAQFFIPYSIAARIEPMVEKVNAELPEILRRWKRGS</sequence>
<organism evidence="2 3">
    <name type="scientific">Uliginosibacterium paludis</name>
    <dbReference type="NCBI Taxonomy" id="1615952"/>
    <lineage>
        <taxon>Bacteria</taxon>
        <taxon>Pseudomonadati</taxon>
        <taxon>Pseudomonadota</taxon>
        <taxon>Betaproteobacteria</taxon>
        <taxon>Rhodocyclales</taxon>
        <taxon>Zoogloeaceae</taxon>
        <taxon>Uliginosibacterium</taxon>
    </lineage>
</organism>
<keyword evidence="1" id="KW-0812">Transmembrane</keyword>
<dbReference type="Proteomes" id="UP001548590">
    <property type="component" value="Unassembled WGS sequence"/>
</dbReference>
<keyword evidence="1" id="KW-0472">Membrane</keyword>
<proteinExistence type="predicted"/>
<dbReference type="RefSeq" id="WP_345929526.1">
    <property type="nucleotide sequence ID" value="NZ_JBDIVF010000010.1"/>
</dbReference>
<keyword evidence="1" id="KW-1133">Transmembrane helix</keyword>
<gene>
    <name evidence="2" type="ORF">ABVT11_17180</name>
</gene>
<protein>
    <submittedName>
        <fullName evidence="2">Uncharacterized protein</fullName>
    </submittedName>
</protein>
<evidence type="ECO:0000313" key="2">
    <source>
        <dbReference type="EMBL" id="MET1491576.1"/>
    </source>
</evidence>
<evidence type="ECO:0000313" key="3">
    <source>
        <dbReference type="Proteomes" id="UP001548590"/>
    </source>
</evidence>
<comment type="caution">
    <text evidence="2">The sequence shown here is derived from an EMBL/GenBank/DDBJ whole genome shotgun (WGS) entry which is preliminary data.</text>
</comment>
<reference evidence="2 3" key="1">
    <citation type="submission" date="2024-07" db="EMBL/GenBank/DDBJ databases">
        <title>Uliginosibacterium paludis KCTC:42655.</title>
        <authorList>
            <person name="Kim M.K."/>
        </authorList>
    </citation>
    <scope>NUCLEOTIDE SEQUENCE [LARGE SCALE GENOMIC DNA]</scope>
    <source>
        <strain evidence="2 3">KCTC 42655</strain>
    </source>
</reference>
<evidence type="ECO:0000256" key="1">
    <source>
        <dbReference type="SAM" id="Phobius"/>
    </source>
</evidence>
<accession>A0ABV2CUI4</accession>
<name>A0ABV2CUI4_9RHOO</name>
<keyword evidence="3" id="KW-1185">Reference proteome</keyword>
<feature type="transmembrane region" description="Helical" evidence="1">
    <location>
        <begin position="95"/>
        <end position="114"/>
    </location>
</feature>